<evidence type="ECO:0000256" key="4">
    <source>
        <dbReference type="ARBA" id="ARBA00022692"/>
    </source>
</evidence>
<evidence type="ECO:0000256" key="1">
    <source>
        <dbReference type="ARBA" id="ARBA00004429"/>
    </source>
</evidence>
<evidence type="ECO:0000256" key="6">
    <source>
        <dbReference type="ARBA" id="ARBA00023136"/>
    </source>
</evidence>
<evidence type="ECO:0000313" key="9">
    <source>
        <dbReference type="EMBL" id="ECJ9929846.1"/>
    </source>
</evidence>
<feature type="domain" description="Major facilitator superfamily (MFS) profile" evidence="8">
    <location>
        <begin position="12"/>
        <end position="380"/>
    </location>
</feature>
<dbReference type="PANTHER" id="PTHR43124">
    <property type="entry name" value="PURINE EFFLUX PUMP PBUE"/>
    <property type="match status" value="1"/>
</dbReference>
<keyword evidence="5 7" id="KW-1133">Transmembrane helix</keyword>
<comment type="subcellular location">
    <subcellularLocation>
        <location evidence="1">Cell inner membrane</location>
        <topology evidence="1">Multi-pass membrane protein</topology>
    </subcellularLocation>
</comment>
<keyword evidence="2" id="KW-1003">Cell membrane</keyword>
<dbReference type="InterPro" id="IPR011701">
    <property type="entry name" value="MFS"/>
</dbReference>
<dbReference type="PROSITE" id="PS50850">
    <property type="entry name" value="MFS"/>
    <property type="match status" value="1"/>
</dbReference>
<dbReference type="InterPro" id="IPR050189">
    <property type="entry name" value="MFS_Efflux_Transporters"/>
</dbReference>
<evidence type="ECO:0000256" key="2">
    <source>
        <dbReference type="ARBA" id="ARBA00022475"/>
    </source>
</evidence>
<dbReference type="Pfam" id="PF07690">
    <property type="entry name" value="MFS_1"/>
    <property type="match status" value="2"/>
</dbReference>
<feature type="transmembrane region" description="Helical" evidence="7">
    <location>
        <begin position="242"/>
        <end position="265"/>
    </location>
</feature>
<name>A0A5Y4CXW8_SALER</name>
<evidence type="ECO:0000256" key="7">
    <source>
        <dbReference type="SAM" id="Phobius"/>
    </source>
</evidence>
<dbReference type="SUPFAM" id="SSF103473">
    <property type="entry name" value="MFS general substrate transporter"/>
    <property type="match status" value="1"/>
</dbReference>
<feature type="transmembrane region" description="Helical" evidence="7">
    <location>
        <begin position="198"/>
        <end position="222"/>
    </location>
</feature>
<accession>A0A5Y4CXW8</accession>
<reference evidence="9" key="1">
    <citation type="submission" date="2019-07" db="EMBL/GenBank/DDBJ databases">
        <authorList>
            <consortium name="PulseNet: The National Subtyping Network for Foodborne Disease Surveillance"/>
            <person name="Tarr C.L."/>
            <person name="Trees E."/>
            <person name="Katz L.S."/>
            <person name="Carleton-Romer H.A."/>
            <person name="Stroika S."/>
            <person name="Kucerova Z."/>
            <person name="Roache K.F."/>
            <person name="Sabol A.L."/>
            <person name="Besser J."/>
            <person name="Gerner-Smidt P."/>
        </authorList>
    </citation>
    <scope>NUCLEOTIDE SEQUENCE</scope>
    <source>
        <strain evidence="9">PNUSAS085448</strain>
    </source>
</reference>
<evidence type="ECO:0000256" key="5">
    <source>
        <dbReference type="ARBA" id="ARBA00022989"/>
    </source>
</evidence>
<evidence type="ECO:0000259" key="8">
    <source>
        <dbReference type="PROSITE" id="PS50850"/>
    </source>
</evidence>
<feature type="transmembrane region" description="Helical" evidence="7">
    <location>
        <begin position="136"/>
        <end position="161"/>
    </location>
</feature>
<feature type="transmembrane region" description="Helical" evidence="7">
    <location>
        <begin position="277"/>
        <end position="295"/>
    </location>
</feature>
<feature type="transmembrane region" description="Helical" evidence="7">
    <location>
        <begin position="301"/>
        <end position="320"/>
    </location>
</feature>
<protein>
    <submittedName>
        <fullName evidence="9">MFS transporter</fullName>
    </submittedName>
</protein>
<keyword evidence="6 7" id="KW-0472">Membrane</keyword>
<dbReference type="InterPro" id="IPR036259">
    <property type="entry name" value="MFS_trans_sf"/>
</dbReference>
<dbReference type="EMBL" id="AAJAFA010000230">
    <property type="protein sequence ID" value="ECJ9929846.1"/>
    <property type="molecule type" value="Genomic_DNA"/>
</dbReference>
<sequence>MTEAKPRLPVFQLGIIGAALFLSILTEALPAGFLHSLEQSFHVSASEAGQWVTLYAVGSLLSAVPLTLATQHWSRKKLLLVTLGGFAVSNGIAATVDSFFITLFVRLMAGIFAGLLWALAAGYAGRMVTPSRQGRAITIVMLGVPLALSLGIPAGTFLGSIYGWRTVFYTMTLFAGLLFVVGMLTLPEQSGTAHAERFSIGKVVSIPGVKTILLATFIFSLGHNMMYTYISPYLSESLDTRYISTFLLIFGIMAVVSIVITGIFIDRHLRFLTLSSLLLFMLSALILAVFYQNIYFVMSGAFLWGLGFGGGATLFQTASARTSGKAADIAQSLMVTVWNMAIAGGGLVGGILLSWSGILLLPVVLTSLLVFCFYIVRTSNAKGFFRM</sequence>
<dbReference type="GO" id="GO:0022857">
    <property type="term" value="F:transmembrane transporter activity"/>
    <property type="evidence" value="ECO:0007669"/>
    <property type="project" value="InterPro"/>
</dbReference>
<comment type="caution">
    <text evidence="9">The sequence shown here is derived from an EMBL/GenBank/DDBJ whole genome shotgun (WGS) entry which is preliminary data.</text>
</comment>
<dbReference type="CDD" id="cd17324">
    <property type="entry name" value="MFS_NepI_like"/>
    <property type="match status" value="1"/>
</dbReference>
<keyword evidence="3" id="KW-0997">Cell inner membrane</keyword>
<feature type="transmembrane region" description="Helical" evidence="7">
    <location>
        <begin position="78"/>
        <end position="101"/>
    </location>
</feature>
<dbReference type="InterPro" id="IPR020846">
    <property type="entry name" value="MFS_dom"/>
</dbReference>
<proteinExistence type="predicted"/>
<feature type="transmembrane region" description="Helical" evidence="7">
    <location>
        <begin position="107"/>
        <end position="124"/>
    </location>
</feature>
<feature type="transmembrane region" description="Helical" evidence="7">
    <location>
        <begin position="332"/>
        <end position="352"/>
    </location>
</feature>
<dbReference type="GO" id="GO:0005886">
    <property type="term" value="C:plasma membrane"/>
    <property type="evidence" value="ECO:0007669"/>
    <property type="project" value="UniProtKB-SubCell"/>
</dbReference>
<dbReference type="AlphaFoldDB" id="A0A5Y4CXW8"/>
<feature type="transmembrane region" description="Helical" evidence="7">
    <location>
        <begin position="358"/>
        <end position="376"/>
    </location>
</feature>
<dbReference type="Gene3D" id="1.20.1250.20">
    <property type="entry name" value="MFS general substrate transporter like domains"/>
    <property type="match status" value="2"/>
</dbReference>
<evidence type="ECO:0000256" key="3">
    <source>
        <dbReference type="ARBA" id="ARBA00022519"/>
    </source>
</evidence>
<keyword evidence="4 7" id="KW-0812">Transmembrane</keyword>
<feature type="transmembrane region" description="Helical" evidence="7">
    <location>
        <begin position="167"/>
        <end position="186"/>
    </location>
</feature>
<feature type="transmembrane region" description="Helical" evidence="7">
    <location>
        <begin position="52"/>
        <end position="71"/>
    </location>
</feature>
<gene>
    <name evidence="9" type="ORF">FQR38_23580</name>
</gene>
<organism evidence="9">
    <name type="scientific">Salmonella enterica</name>
    <name type="common">Salmonella choleraesuis</name>
    <dbReference type="NCBI Taxonomy" id="28901"/>
    <lineage>
        <taxon>Bacteria</taxon>
        <taxon>Pseudomonadati</taxon>
        <taxon>Pseudomonadota</taxon>
        <taxon>Gammaproteobacteria</taxon>
        <taxon>Enterobacterales</taxon>
        <taxon>Enterobacteriaceae</taxon>
        <taxon>Salmonella</taxon>
    </lineage>
</organism>
<dbReference type="PANTHER" id="PTHR43124:SF3">
    <property type="entry name" value="CHLORAMPHENICOL EFFLUX PUMP RV0191"/>
    <property type="match status" value="1"/>
</dbReference>